<proteinExistence type="predicted"/>
<protein>
    <submittedName>
        <fullName evidence="1">Uncharacterized protein</fullName>
    </submittedName>
</protein>
<keyword evidence="2" id="KW-1185">Reference proteome</keyword>
<name>A0AAE9GDR1_9CAUD</name>
<evidence type="ECO:0000313" key="1">
    <source>
        <dbReference type="EMBL" id="UNY48737.1"/>
    </source>
</evidence>
<dbReference type="EMBL" id="OM236516">
    <property type="protein sequence ID" value="UNY48737.1"/>
    <property type="molecule type" value="Genomic_DNA"/>
</dbReference>
<accession>A0AAE9GDR1</accession>
<gene>
    <name evidence="1" type="ORF">fado_22</name>
</gene>
<evidence type="ECO:0000313" key="2">
    <source>
        <dbReference type="Proteomes" id="UP000831021"/>
    </source>
</evidence>
<sequence>MNKERLKEFLKELNKLEVRYGIHISADYREEIDYNWHEEPYVGGIDAYLVFNDEEGNSMTEDDLDIGDLKE</sequence>
<organism evidence="1 2">
    <name type="scientific">Bacillus phage FADO</name>
    <dbReference type="NCBI Taxonomy" id="2917160"/>
    <lineage>
        <taxon>Viruses</taxon>
        <taxon>Duplodnaviria</taxon>
        <taxon>Heunggongvirae</taxon>
        <taxon>Uroviricota</taxon>
        <taxon>Caudoviricetes</taxon>
        <taxon>Heleneionescovirinae</taxon>
        <taxon>Zhangjivirus</taxon>
        <taxon>Zhangjivirus fado</taxon>
    </lineage>
</organism>
<dbReference type="Proteomes" id="UP000831021">
    <property type="component" value="Segment"/>
</dbReference>
<reference evidence="1 2" key="1">
    <citation type="submission" date="2022-01" db="EMBL/GenBank/DDBJ databases">
        <authorList>
            <person name="Stokar-Avihail A."/>
        </authorList>
    </citation>
    <scope>NUCLEOTIDE SEQUENCE [LARGE SCALE GENOMIC DNA]</scope>
</reference>